<reference evidence="1" key="1">
    <citation type="journal article" date="2023" name="Mol. Biol. Evol.">
        <title>Third-Generation Sequencing Reveals the Adaptive Role of the Epigenome in Three Deep-Sea Polychaetes.</title>
        <authorList>
            <person name="Perez M."/>
            <person name="Aroh O."/>
            <person name="Sun Y."/>
            <person name="Lan Y."/>
            <person name="Juniper S.K."/>
            <person name="Young C.R."/>
            <person name="Angers B."/>
            <person name="Qian P.Y."/>
        </authorList>
    </citation>
    <scope>NUCLEOTIDE SEQUENCE</scope>
    <source>
        <strain evidence="1">P08H-3</strain>
    </source>
</reference>
<gene>
    <name evidence="1" type="ORF">LSH36_374g01009</name>
</gene>
<name>A0AAD9N0P2_9ANNE</name>
<dbReference type="EMBL" id="JAODUP010000374">
    <property type="protein sequence ID" value="KAK2151148.1"/>
    <property type="molecule type" value="Genomic_DNA"/>
</dbReference>
<proteinExistence type="predicted"/>
<sequence>MNRQQRPGNDSLKVLDVRCNHNIMERNIGMQKKDKGSKPCVSHPALQVSFDNLNTEKLRSASGDVAARVHPNASNTLMFGNESGSADSKEVIKVSGPSQAILCYTCTDGDVSCSVTTKDTQTEQCSGYCQTRVQWKFRETVRYVNITRSCVPSCYERTYLYGYFDSVEDMCCAKPSKYNKCHYCSGDGKDSCQKDDYITVSTNTYSLIYCVGQCKKVTSEGKYEGNKITSVERTCDEQCESGDEDLLDPYGDKKIGTKTTYCCTGDLCNAGTCSRSDTTWSLIAVSVAFVRQMTG</sequence>
<evidence type="ECO:0000313" key="2">
    <source>
        <dbReference type="Proteomes" id="UP001208570"/>
    </source>
</evidence>
<organism evidence="1 2">
    <name type="scientific">Paralvinella palmiformis</name>
    <dbReference type="NCBI Taxonomy" id="53620"/>
    <lineage>
        <taxon>Eukaryota</taxon>
        <taxon>Metazoa</taxon>
        <taxon>Spiralia</taxon>
        <taxon>Lophotrochozoa</taxon>
        <taxon>Annelida</taxon>
        <taxon>Polychaeta</taxon>
        <taxon>Sedentaria</taxon>
        <taxon>Canalipalpata</taxon>
        <taxon>Terebellida</taxon>
        <taxon>Terebelliformia</taxon>
        <taxon>Alvinellidae</taxon>
        <taxon>Paralvinella</taxon>
    </lineage>
</organism>
<comment type="caution">
    <text evidence="1">The sequence shown here is derived from an EMBL/GenBank/DDBJ whole genome shotgun (WGS) entry which is preliminary data.</text>
</comment>
<protein>
    <submittedName>
        <fullName evidence="1">Uncharacterized protein</fullName>
    </submittedName>
</protein>
<keyword evidence="2" id="KW-1185">Reference proteome</keyword>
<dbReference type="AlphaFoldDB" id="A0AAD9N0P2"/>
<dbReference type="Proteomes" id="UP001208570">
    <property type="component" value="Unassembled WGS sequence"/>
</dbReference>
<evidence type="ECO:0000313" key="1">
    <source>
        <dbReference type="EMBL" id="KAK2151148.1"/>
    </source>
</evidence>
<accession>A0AAD9N0P2</accession>